<gene>
    <name evidence="2" type="ORF">Vafri_18815</name>
</gene>
<protein>
    <submittedName>
        <fullName evidence="2">Uncharacterized protein</fullName>
    </submittedName>
</protein>
<reference evidence="2" key="1">
    <citation type="journal article" date="2021" name="Proc. Natl. Acad. Sci. U.S.A.">
        <title>Three genomes in the algal genus Volvox reveal the fate of a haploid sex-determining region after a transition to homothallism.</title>
        <authorList>
            <person name="Yamamoto K."/>
            <person name="Hamaji T."/>
            <person name="Kawai-Toyooka H."/>
            <person name="Matsuzaki R."/>
            <person name="Takahashi F."/>
            <person name="Nishimura Y."/>
            <person name="Kawachi M."/>
            <person name="Noguchi H."/>
            <person name="Minakuchi Y."/>
            <person name="Umen J.G."/>
            <person name="Toyoda A."/>
            <person name="Nozaki H."/>
        </authorList>
    </citation>
    <scope>NUCLEOTIDE SEQUENCE</scope>
    <source>
        <strain evidence="2">NIES-3780</strain>
    </source>
</reference>
<organism evidence="2 3">
    <name type="scientific">Volvox africanus</name>
    <dbReference type="NCBI Taxonomy" id="51714"/>
    <lineage>
        <taxon>Eukaryota</taxon>
        <taxon>Viridiplantae</taxon>
        <taxon>Chlorophyta</taxon>
        <taxon>core chlorophytes</taxon>
        <taxon>Chlorophyceae</taxon>
        <taxon>CS clade</taxon>
        <taxon>Chlamydomonadales</taxon>
        <taxon>Volvocaceae</taxon>
        <taxon>Volvox</taxon>
    </lineage>
</organism>
<feature type="region of interest" description="Disordered" evidence="1">
    <location>
        <begin position="1"/>
        <end position="29"/>
    </location>
</feature>
<dbReference type="Proteomes" id="UP000747399">
    <property type="component" value="Unassembled WGS sequence"/>
</dbReference>
<feature type="non-terminal residue" evidence="2">
    <location>
        <position position="118"/>
    </location>
</feature>
<sequence length="118" mass="11839">SLSPSSSPSSSSEASVSSSSSTSSCSSSGRPFFAASVLLLLQLPFPLPPSFSSLCGSSLTVTFPAVAPLPGPFACMPAFALLLPGPFCCFFCCASSASSLSEMTITSSLLSGTVRLLP</sequence>
<comment type="caution">
    <text evidence="2">The sequence shown here is derived from an EMBL/GenBank/DDBJ whole genome shotgun (WGS) entry which is preliminary data.</text>
</comment>
<dbReference type="AlphaFoldDB" id="A0A8J4BTC6"/>
<proteinExistence type="predicted"/>
<dbReference type="EMBL" id="BNCO01000071">
    <property type="protein sequence ID" value="GIL64962.1"/>
    <property type="molecule type" value="Genomic_DNA"/>
</dbReference>
<feature type="non-terminal residue" evidence="2">
    <location>
        <position position="1"/>
    </location>
</feature>
<accession>A0A8J4BTC6</accession>
<keyword evidence="3" id="KW-1185">Reference proteome</keyword>
<name>A0A8J4BTC6_9CHLO</name>
<evidence type="ECO:0000313" key="3">
    <source>
        <dbReference type="Proteomes" id="UP000747399"/>
    </source>
</evidence>
<evidence type="ECO:0000256" key="1">
    <source>
        <dbReference type="SAM" id="MobiDB-lite"/>
    </source>
</evidence>
<evidence type="ECO:0000313" key="2">
    <source>
        <dbReference type="EMBL" id="GIL64962.1"/>
    </source>
</evidence>